<reference evidence="3" key="2">
    <citation type="submission" date="2000-02" db="EMBL/GenBank/DDBJ databases">
        <title>The sequence of BAC F14D7 from Arabidopsis thaliana chromosome 1.</title>
        <authorList>
            <person name="Liu S.X."/>
            <person name="Chan A."/>
            <person name="Sakano H."/>
            <person name="Yu G."/>
            <person name="Lee J.M."/>
            <person name="Lenz C."/>
            <person name="Pham P."/>
            <person name="Toriumi M."/>
            <person name="Chin C."/>
            <person name="Chiou J."/>
            <person name="Choi E."/>
            <person name="Chung M."/>
            <person name="Gonzalez A."/>
            <person name="Howng B."/>
            <person name="Liu A."/>
            <person name="Vaysberg M."/>
            <person name="Altafi H."/>
            <person name="Brooks S."/>
            <person name="Buehler E."/>
            <person name="Chao Q."/>
            <person name="Conn L."/>
            <person name="Conway A.B."/>
            <person name="Hansen N.F."/>
            <person name="Johnson-Hopson C."/>
            <person name="Khan S."/>
            <person name="Kim C."/>
            <person name="Lam B."/>
            <person name="Miranda M."/>
            <person name="Nguyen M."/>
            <person name="Palm C.J."/>
            <person name="Shinn P."/>
            <person name="Southwick A."/>
            <person name="Davis R.W."/>
            <person name="Ecker J.R."/>
            <person name="Federspiel N.A."/>
            <person name="Theologis A."/>
            <person name="Yu G."/>
        </authorList>
    </citation>
    <scope>NUCLEOTIDE SEQUENCE</scope>
</reference>
<evidence type="ECO:0000256" key="1">
    <source>
        <dbReference type="SAM" id="MobiDB-lite"/>
    </source>
</evidence>
<evidence type="ECO:0000256" key="2">
    <source>
        <dbReference type="SAM" id="SignalP"/>
    </source>
</evidence>
<reference key="1">
    <citation type="journal article" date="2000" name="Nature">
        <title>Sequence and analysis of chromosome 1 of the plant Arabidopsis thaliana.</title>
        <authorList>
            <person name="Theologis A."/>
            <person name="Ecker J.R."/>
            <person name="Palm C.J."/>
            <person name="Federspiel N.A."/>
            <person name="Kaul S."/>
            <person name="White O."/>
            <person name="Alonso J."/>
            <person name="Altafi H."/>
            <person name="Araujo R."/>
            <person name="Bowman C.L."/>
            <person name="Brooks S.Y."/>
            <person name="Buehler E."/>
            <person name="Chan A."/>
            <person name="Chao Q."/>
            <person name="Chen H."/>
            <person name="Cheuk R.F."/>
            <person name="Chin C.W."/>
            <person name="Chung M.K."/>
            <person name="Conn L."/>
            <person name="Conway A.B."/>
            <person name="Conway A.R."/>
            <person name="Creasy T.H."/>
            <person name="Dewar K."/>
            <person name="Dunn P."/>
            <person name="Etgu P."/>
            <person name="Feldblyum T.V."/>
            <person name="Feng J."/>
            <person name="Fong B."/>
            <person name="Fujii C.Y."/>
            <person name="Gill J.E."/>
            <person name="Goldsmith A.D."/>
            <person name="Haas B."/>
            <person name="Hansen N.F."/>
            <person name="Hughes B."/>
            <person name="Huizar L."/>
            <person name="Hunter J.L."/>
            <person name="Jenkins J."/>
            <person name="Johnson-Hopson C."/>
            <person name="Khan S."/>
            <person name="Khaykin E."/>
            <person name="Kim C.J."/>
            <person name="Koo H.L."/>
            <person name="Kremenetskaia I."/>
            <person name="Kurtz D.B."/>
            <person name="Kwan A."/>
            <person name="Lam B."/>
            <person name="Langin-Hooper S."/>
            <person name="Lee A."/>
            <person name="Lee J.M."/>
            <person name="Lenz C.A."/>
            <person name="Li J.H."/>
            <person name="Li Y."/>
            <person name="Lin X."/>
            <person name="Liu S.X."/>
            <person name="Liu Z.A."/>
            <person name="Luros J.S."/>
            <person name="Maiti R."/>
            <person name="Marziali A."/>
            <person name="Militscher J."/>
            <person name="Miranda M."/>
            <person name="Nguyen M."/>
            <person name="Nierman W.C."/>
            <person name="Osborne B.I."/>
            <person name="Pai G."/>
            <person name="Peterson J."/>
            <person name="Pham P.K."/>
            <person name="Rizzo M."/>
            <person name="Rooney T."/>
            <person name="Rowley D."/>
            <person name="Sakano H."/>
            <person name="Salzberg S.L."/>
            <person name="Schwartz J.R."/>
            <person name="Shinn P."/>
            <person name="Southwick A.M."/>
            <person name="Sun H."/>
            <person name="Tallon L.J."/>
            <person name="Tambunga G."/>
            <person name="Toriumi M.J."/>
            <person name="Town C.D."/>
            <person name="Utterback T."/>
            <person name="Van Aken S."/>
            <person name="Vaysberg M."/>
            <person name="Vysotskaia V.S."/>
            <person name="Walker M."/>
            <person name="Wu D."/>
            <person name="Yu G."/>
            <person name="Fraser C.M."/>
            <person name="Venter J.C."/>
            <person name="Davis R.W."/>
        </authorList>
    </citation>
    <scope>NUCLEOTIDE SEQUENCE [LARGE SCALE GENOMIC DNA]</scope>
    <source>
        <strain>cv. Columbia</strain>
    </source>
</reference>
<proteinExistence type="predicted"/>
<feature type="compositionally biased region" description="Acidic residues" evidence="1">
    <location>
        <begin position="103"/>
        <end position="112"/>
    </location>
</feature>
<organism evidence="3">
    <name type="scientific">Arabidopsis thaliana</name>
    <name type="common">Mouse-ear cress</name>
    <dbReference type="NCBI Taxonomy" id="3702"/>
    <lineage>
        <taxon>Eukaryota</taxon>
        <taxon>Viridiplantae</taxon>
        <taxon>Streptophyta</taxon>
        <taxon>Embryophyta</taxon>
        <taxon>Tracheophyta</taxon>
        <taxon>Spermatophyta</taxon>
        <taxon>Magnoliopsida</taxon>
        <taxon>eudicotyledons</taxon>
        <taxon>Gunneridae</taxon>
        <taxon>Pentapetalae</taxon>
        <taxon>rosids</taxon>
        <taxon>malvids</taxon>
        <taxon>Brassicales</taxon>
        <taxon>Brassicaceae</taxon>
        <taxon>Camelineae</taxon>
        <taxon>Arabidopsis</taxon>
    </lineage>
</organism>
<name>Q9LP22_ARATH</name>
<reference evidence="3" key="3">
    <citation type="submission" date="2000-06" db="EMBL/GenBank/DDBJ databases">
        <authorList>
            <person name="Theologis"/>
        </authorList>
    </citation>
    <scope>NUCLEOTIDE SEQUENCE</scope>
</reference>
<evidence type="ECO:0000313" key="3">
    <source>
        <dbReference type="EMBL" id="AAF79884.1"/>
    </source>
</evidence>
<protein>
    <submittedName>
        <fullName evidence="3">F14D7.4 protein</fullName>
    </submittedName>
</protein>
<dbReference type="AlphaFoldDB" id="Q9LP22"/>
<sequence>MAKKATVAILCFTLIGEEIFSGVFAECRKGRFKKLLLFSVNDYLGLSSHPTISNIAANLFCEEGLIGCSSTSTSFKLSLLKHKAFTLEKVDADDEKHKKNEDEYGEDDDYKR</sequence>
<keyword evidence="2" id="KW-0732">Signal</keyword>
<gene>
    <name evidence="3" type="primary">F14D7.4</name>
</gene>
<feature type="region of interest" description="Disordered" evidence="1">
    <location>
        <begin position="92"/>
        <end position="112"/>
    </location>
</feature>
<feature type="compositionally biased region" description="Basic and acidic residues" evidence="1">
    <location>
        <begin position="92"/>
        <end position="102"/>
    </location>
</feature>
<feature type="signal peptide" evidence="2">
    <location>
        <begin position="1"/>
        <end position="25"/>
    </location>
</feature>
<accession>Q9LP22</accession>
<feature type="chain" id="PRO_5004330078" evidence="2">
    <location>
        <begin position="26"/>
        <end position="112"/>
    </location>
</feature>
<dbReference type="PIR" id="E86479">
    <property type="entry name" value="E86479"/>
</dbReference>
<dbReference type="EMBL" id="AC021198">
    <property type="protein sequence ID" value="AAF79884.1"/>
    <property type="molecule type" value="Genomic_DNA"/>
</dbReference>